<dbReference type="InterPro" id="IPR007471">
    <property type="entry name" value="N-end_Aminoacyl_Trfase_N"/>
</dbReference>
<dbReference type="Pfam" id="PF04376">
    <property type="entry name" value="ATE_N"/>
    <property type="match status" value="1"/>
</dbReference>
<dbReference type="GO" id="GO:0004057">
    <property type="term" value="F:arginyl-tRNA--protein transferase activity"/>
    <property type="evidence" value="ECO:0007669"/>
    <property type="project" value="InterPro"/>
</dbReference>
<dbReference type="GO" id="GO:0005737">
    <property type="term" value="C:cytoplasm"/>
    <property type="evidence" value="ECO:0007669"/>
    <property type="project" value="UniProtKB-SubCell"/>
</dbReference>
<feature type="domain" description="N-end rule aminoacyl transferase C-terminal" evidence="6">
    <location>
        <begin position="106"/>
        <end position="229"/>
    </location>
</feature>
<dbReference type="PANTHER" id="PTHR21367:SF1">
    <property type="entry name" value="ARGINYL-TRNA--PROTEIN TRANSFERASE 1"/>
    <property type="match status" value="1"/>
</dbReference>
<dbReference type="NCBIfam" id="NF002341">
    <property type="entry name" value="PRK01305.1-1"/>
    <property type="match status" value="1"/>
</dbReference>
<name>A0A0K1XGE7_9GAMM</name>
<organism evidence="7 8">
    <name type="scientific">Thiopseudomonas alkaliphila</name>
    <dbReference type="NCBI Taxonomy" id="1697053"/>
    <lineage>
        <taxon>Bacteria</taxon>
        <taxon>Pseudomonadati</taxon>
        <taxon>Pseudomonadota</taxon>
        <taxon>Gammaproteobacteria</taxon>
        <taxon>Pseudomonadales</taxon>
        <taxon>Pseudomonadaceae</taxon>
        <taxon>Thiopseudomonas</taxon>
    </lineage>
</organism>
<dbReference type="EC" id="2.3.2.29" evidence="4"/>
<dbReference type="NCBIfam" id="NF002346">
    <property type="entry name" value="PRK01305.2-3"/>
    <property type="match status" value="1"/>
</dbReference>
<accession>A0A0K1XGE7</accession>
<dbReference type="GO" id="GO:0071596">
    <property type="term" value="P:ubiquitin-dependent protein catabolic process via the N-end rule pathway"/>
    <property type="evidence" value="ECO:0007669"/>
    <property type="project" value="InterPro"/>
</dbReference>
<dbReference type="InterPro" id="IPR030700">
    <property type="entry name" value="N-end_Aminoacyl_Trfase"/>
</dbReference>
<evidence type="ECO:0000256" key="2">
    <source>
        <dbReference type="ARBA" id="ARBA00022679"/>
    </source>
</evidence>
<comment type="function">
    <text evidence="4">Functions in the N-end rule pathway of protein degradation where it conjugates Leu from its aminoacyl-tRNA to the N-termini of proteins containing an N-terminal aspartate or glutamate.</text>
</comment>
<dbReference type="InterPro" id="IPR017138">
    <property type="entry name" value="Asp_Glu_LeuTrfase"/>
</dbReference>
<evidence type="ECO:0000313" key="7">
    <source>
        <dbReference type="EMBL" id="AKX60416.1"/>
    </source>
</evidence>
<dbReference type="Proteomes" id="UP000063953">
    <property type="component" value="Chromosome"/>
</dbReference>
<keyword evidence="2 4" id="KW-0808">Transferase</keyword>
<sequence length="240" mass="28013">MINSLEHIPVVLLDNESCGYFDDRKASNLLVHPDTELSLDLQEQLGAAGFRRNGQYFYRPHCQNCECCVSLRVPVQQFKPSRTQRKLLNRNRHVITQIRQPEFLEEHYALYYRYLEQRHADGDMFPPSRQSYHSFLIQHAGSTQLVELRDQHSNQLLAVAVTDFLANSLSAVYTFFDPDLAHLSLGSLSVLKQIELAQQQQKPYVYLGFWIAEHPKMDYKTGYAPFELYFNEQWHAFAPK</sequence>
<evidence type="ECO:0000259" key="6">
    <source>
        <dbReference type="Pfam" id="PF04377"/>
    </source>
</evidence>
<dbReference type="InterPro" id="IPR007472">
    <property type="entry name" value="N-end_Aminoacyl_Trfase_C"/>
</dbReference>
<dbReference type="InterPro" id="IPR016181">
    <property type="entry name" value="Acyl_CoA_acyltransferase"/>
</dbReference>
<evidence type="ECO:0000256" key="3">
    <source>
        <dbReference type="ARBA" id="ARBA00023315"/>
    </source>
</evidence>
<comment type="catalytic activity">
    <reaction evidence="4">
        <text>N-terminal L-aspartyl-[protein] + L-leucyl-tRNA(Leu) = N-terminal L-leucyl-L-aspartyl-[protein] + tRNA(Leu) + H(+)</text>
        <dbReference type="Rhea" id="RHEA:50420"/>
        <dbReference type="Rhea" id="RHEA-COMP:9613"/>
        <dbReference type="Rhea" id="RHEA-COMP:9622"/>
        <dbReference type="Rhea" id="RHEA-COMP:12669"/>
        <dbReference type="Rhea" id="RHEA-COMP:12674"/>
        <dbReference type="ChEBI" id="CHEBI:15378"/>
        <dbReference type="ChEBI" id="CHEBI:64720"/>
        <dbReference type="ChEBI" id="CHEBI:78442"/>
        <dbReference type="ChEBI" id="CHEBI:78494"/>
        <dbReference type="ChEBI" id="CHEBI:133042"/>
        <dbReference type="EC" id="2.3.2.29"/>
    </reaction>
</comment>
<dbReference type="EMBL" id="CP012365">
    <property type="protein sequence ID" value="AKX60416.1"/>
    <property type="molecule type" value="Genomic_DNA"/>
</dbReference>
<dbReference type="SUPFAM" id="SSF55729">
    <property type="entry name" value="Acyl-CoA N-acyltransferases (Nat)"/>
    <property type="match status" value="1"/>
</dbReference>
<dbReference type="RefSeq" id="WP_053101715.1">
    <property type="nucleotide sequence ID" value="NZ_CP012365.1"/>
</dbReference>
<evidence type="ECO:0000256" key="4">
    <source>
        <dbReference type="HAMAP-Rule" id="MF_00689"/>
    </source>
</evidence>
<comment type="subcellular location">
    <subcellularLocation>
        <location evidence="4">Cytoplasm</location>
    </subcellularLocation>
</comment>
<dbReference type="STRING" id="1697053.AKN87_01435"/>
<proteinExistence type="inferred from homology"/>
<keyword evidence="8" id="KW-1185">Reference proteome</keyword>
<keyword evidence="3 4" id="KW-0012">Acyltransferase</keyword>
<evidence type="ECO:0000313" key="8">
    <source>
        <dbReference type="Proteomes" id="UP000063953"/>
    </source>
</evidence>
<dbReference type="AlphaFoldDB" id="A0A0K1XGE7"/>
<dbReference type="PATRIC" id="fig|1698449.3.peg.2236"/>
<evidence type="ECO:0000256" key="1">
    <source>
        <dbReference type="ARBA" id="ARBA00022490"/>
    </source>
</evidence>
<comment type="similarity">
    <text evidence="4">Belongs to the R-transferase family. Bpt subfamily.</text>
</comment>
<evidence type="ECO:0000259" key="5">
    <source>
        <dbReference type="Pfam" id="PF04376"/>
    </source>
</evidence>
<dbReference type="PIRSF" id="PIRSF037208">
    <property type="entry name" value="ATE_pro_prd"/>
    <property type="match status" value="1"/>
</dbReference>
<feature type="domain" description="N-end aminoacyl transferase N-terminal" evidence="5">
    <location>
        <begin position="17"/>
        <end position="86"/>
    </location>
</feature>
<dbReference type="HAMAP" id="MF_00689">
    <property type="entry name" value="Bpt"/>
    <property type="match status" value="1"/>
</dbReference>
<comment type="catalytic activity">
    <reaction evidence="4">
        <text>N-terminal L-glutamyl-[protein] + L-leucyl-tRNA(Leu) = N-terminal L-leucyl-L-glutamyl-[protein] + tRNA(Leu) + H(+)</text>
        <dbReference type="Rhea" id="RHEA:50412"/>
        <dbReference type="Rhea" id="RHEA-COMP:9613"/>
        <dbReference type="Rhea" id="RHEA-COMP:9622"/>
        <dbReference type="Rhea" id="RHEA-COMP:12664"/>
        <dbReference type="Rhea" id="RHEA-COMP:12668"/>
        <dbReference type="ChEBI" id="CHEBI:15378"/>
        <dbReference type="ChEBI" id="CHEBI:64721"/>
        <dbReference type="ChEBI" id="CHEBI:78442"/>
        <dbReference type="ChEBI" id="CHEBI:78494"/>
        <dbReference type="ChEBI" id="CHEBI:133041"/>
        <dbReference type="EC" id="2.3.2.29"/>
    </reaction>
</comment>
<keyword evidence="1 4" id="KW-0963">Cytoplasm</keyword>
<dbReference type="GO" id="GO:0008914">
    <property type="term" value="F:leucyl-tRNA--protein transferase activity"/>
    <property type="evidence" value="ECO:0007669"/>
    <property type="project" value="UniProtKB-UniRule"/>
</dbReference>
<protein>
    <recommendedName>
        <fullName evidence="4">Aspartate/glutamate leucyltransferase</fullName>
        <ecNumber evidence="4">2.3.2.29</ecNumber>
    </recommendedName>
</protein>
<dbReference type="Pfam" id="PF04377">
    <property type="entry name" value="ATE_C"/>
    <property type="match status" value="1"/>
</dbReference>
<dbReference type="NCBIfam" id="NF002342">
    <property type="entry name" value="PRK01305.1-3"/>
    <property type="match status" value="1"/>
</dbReference>
<gene>
    <name evidence="4" type="primary">bpt</name>
    <name evidence="7" type="ORF">AKN88_11095</name>
</gene>
<reference evidence="7 8" key="1">
    <citation type="journal article" date="2015" name="Genome Announc.">
        <title>Genome Sequences of Oblitimonas alkaliphila gen. nov. sp. nov. (Proposed), a Novel Bacterium of the Pseudomonadaceae Family.</title>
        <authorList>
            <person name="Lauer A.C."/>
            <person name="Nicholson A.C."/>
            <person name="Humrighouse B.W."/>
            <person name="Emery B."/>
            <person name="Drobish A."/>
            <person name="Juieng P."/>
            <person name="Loparev V."/>
            <person name="McQuiston J.R."/>
        </authorList>
    </citation>
    <scope>NUCLEOTIDE SEQUENCE [LARGE SCALE GENOMIC DNA]</scope>
    <source>
        <strain evidence="7 8">E5571</strain>
    </source>
</reference>
<dbReference type="PANTHER" id="PTHR21367">
    <property type="entry name" value="ARGININE-TRNA-PROTEIN TRANSFERASE 1"/>
    <property type="match status" value="1"/>
</dbReference>